<dbReference type="InterPro" id="IPR002563">
    <property type="entry name" value="Flavin_Rdtase-like_dom"/>
</dbReference>
<keyword evidence="4" id="KW-1185">Reference proteome</keyword>
<organism evidence="3 4">
    <name type="scientific">Paradevosia tibetensis</name>
    <dbReference type="NCBI Taxonomy" id="1447062"/>
    <lineage>
        <taxon>Bacteria</taxon>
        <taxon>Pseudomonadati</taxon>
        <taxon>Pseudomonadota</taxon>
        <taxon>Alphaproteobacteria</taxon>
        <taxon>Hyphomicrobiales</taxon>
        <taxon>Devosiaceae</taxon>
        <taxon>Paradevosia</taxon>
    </lineage>
</organism>
<dbReference type="Gene3D" id="2.30.110.10">
    <property type="entry name" value="Electron Transport, Fmn-binding Protein, Chain A"/>
    <property type="match status" value="1"/>
</dbReference>
<evidence type="ECO:0000256" key="2">
    <source>
        <dbReference type="ARBA" id="ARBA00023002"/>
    </source>
</evidence>
<comment type="similarity">
    <text evidence="1">Belongs to the non-flavoprotein flavin reductase family.</text>
</comment>
<dbReference type="KEGG" id="yti:FNA67_03070"/>
<dbReference type="InterPro" id="IPR012349">
    <property type="entry name" value="Split_barrel_FMN-bd"/>
</dbReference>
<evidence type="ECO:0000256" key="1">
    <source>
        <dbReference type="ARBA" id="ARBA00008898"/>
    </source>
</evidence>
<accession>A0A5B9DJ87</accession>
<name>A0A5B9DJ87_9HYPH</name>
<dbReference type="AlphaFoldDB" id="A0A5B9DJ87"/>
<evidence type="ECO:0000313" key="4">
    <source>
        <dbReference type="Proteomes" id="UP000321062"/>
    </source>
</evidence>
<sequence length="168" mass="17808">MQDFSELDQGAFWRVLGSRAIGMTLVTAGRGENRAGLIALSAAHVSAAPPTLLVSVDQSTSALSVIRDTGAFAINFLASIDRPVHDRFHPRSGLKGADRFEGEYWGELKTGSPVLNDAIGAFDCELVEIIERDKVAICLGRAVAARAGDGDPLVYFKGGFGGWVASDN</sequence>
<dbReference type="PANTHER" id="PTHR30466">
    <property type="entry name" value="FLAVIN REDUCTASE"/>
    <property type="match status" value="1"/>
</dbReference>
<dbReference type="GO" id="GO:0042602">
    <property type="term" value="F:riboflavin reductase (NADPH) activity"/>
    <property type="evidence" value="ECO:0007669"/>
    <property type="project" value="TreeGrafter"/>
</dbReference>
<proteinExistence type="inferred from homology"/>
<dbReference type="InterPro" id="IPR050268">
    <property type="entry name" value="NADH-dep_flavin_reductase"/>
</dbReference>
<dbReference type="PANTHER" id="PTHR30466:SF11">
    <property type="entry name" value="FLAVIN-DEPENDENT MONOOXYGENASE, REDUCTASE SUBUNIT HSAB"/>
    <property type="match status" value="1"/>
</dbReference>
<dbReference type="OrthoDB" id="9792858at2"/>
<dbReference type="Proteomes" id="UP000321062">
    <property type="component" value="Chromosome"/>
</dbReference>
<evidence type="ECO:0000313" key="3">
    <source>
        <dbReference type="EMBL" id="QEE19214.1"/>
    </source>
</evidence>
<dbReference type="Pfam" id="PF01613">
    <property type="entry name" value="Flavin_Reduct"/>
    <property type="match status" value="1"/>
</dbReference>
<dbReference type="SUPFAM" id="SSF50475">
    <property type="entry name" value="FMN-binding split barrel"/>
    <property type="match status" value="1"/>
</dbReference>
<dbReference type="RefSeq" id="WP_147655039.1">
    <property type="nucleotide sequence ID" value="NZ_BMFM01000001.1"/>
</dbReference>
<protein>
    <submittedName>
        <fullName evidence="3">Flavin reductase family protein</fullName>
    </submittedName>
</protein>
<gene>
    <name evidence="3" type="ORF">FNA67_03070</name>
</gene>
<reference evidence="3 4" key="1">
    <citation type="journal article" date="2015" name="Int. J. Syst. Evol. Microbiol.">
        <title>Youhaiella tibetensis gen. nov., sp. nov., isolated from subsurface sediment.</title>
        <authorList>
            <person name="Wang Y.X."/>
            <person name="Huang F.Q."/>
            <person name="Nogi Y."/>
            <person name="Pang S.J."/>
            <person name="Wang P.K."/>
            <person name="Lv J."/>
        </authorList>
    </citation>
    <scope>NUCLEOTIDE SEQUENCE [LARGE SCALE GENOMIC DNA]</scope>
    <source>
        <strain evidence="4">fig4</strain>
    </source>
</reference>
<dbReference type="GO" id="GO:0010181">
    <property type="term" value="F:FMN binding"/>
    <property type="evidence" value="ECO:0007669"/>
    <property type="project" value="InterPro"/>
</dbReference>
<dbReference type="EMBL" id="CP041690">
    <property type="protein sequence ID" value="QEE19214.1"/>
    <property type="molecule type" value="Genomic_DNA"/>
</dbReference>
<keyword evidence="2" id="KW-0560">Oxidoreductase</keyword>
<dbReference type="SMART" id="SM00903">
    <property type="entry name" value="Flavin_Reduct"/>
    <property type="match status" value="1"/>
</dbReference>